<geneLocation type="plasmid" evidence="10">
    <name>pEJ30</name>
</geneLocation>
<dbReference type="GO" id="GO:0003884">
    <property type="term" value="F:D-amino-acid oxidase activity"/>
    <property type="evidence" value="ECO:0007669"/>
    <property type="project" value="UniProtKB-EC"/>
</dbReference>
<evidence type="ECO:0000256" key="2">
    <source>
        <dbReference type="ARBA" id="ARBA00006730"/>
    </source>
</evidence>
<accession>Q7X3V3</accession>
<dbReference type="Gene3D" id="3.30.9.10">
    <property type="entry name" value="D-Amino Acid Oxidase, subunit A, domain 2"/>
    <property type="match status" value="1"/>
</dbReference>
<evidence type="ECO:0000256" key="4">
    <source>
        <dbReference type="ARBA" id="ARBA00022827"/>
    </source>
</evidence>
<evidence type="ECO:0000256" key="5">
    <source>
        <dbReference type="ARBA" id="ARBA00023002"/>
    </source>
</evidence>
<dbReference type="GO" id="GO:0046416">
    <property type="term" value="P:D-amino acid metabolic process"/>
    <property type="evidence" value="ECO:0007669"/>
    <property type="project" value="InterPro"/>
</dbReference>
<keyword evidence="4" id="KW-0274">FAD</keyword>
<evidence type="ECO:0000256" key="3">
    <source>
        <dbReference type="ARBA" id="ARBA00022630"/>
    </source>
</evidence>
<keyword evidence="10" id="KW-0614">Plasmid</keyword>
<dbReference type="PANTHER" id="PTHR11530:SF11">
    <property type="entry name" value="D-ASPARTATE OXIDASE"/>
    <property type="match status" value="1"/>
</dbReference>
<dbReference type="EC" id="1.4.3.3" evidence="6"/>
<evidence type="ECO:0000259" key="9">
    <source>
        <dbReference type="Pfam" id="PF01266"/>
    </source>
</evidence>
<sequence>MTSEDTCCESMISPRSRLFPFLYHGSPHDLRGLRDNICSFYSVARKPHVMSRWSVIGDGVTGLCVATLLAGRGESLEVITDAHHQPASHLAGGMLAPWCEGESAPSEVVELGQRSLPWWSAHVDGVEHRGTLVVAPPRDAPELTRFARMTHAHRWVKPDTLEPDLAGRFARGLFFAGEAHLDPRRAMQQLREKLQRSGICFHQGKPAGRVIDCRGIHAADELPGLRAVRGEMLLLHCDDVQFSRPVRLLHPRFPCYLVPRTEGRFMLGATMMESHDSSPISARAMMELLSAAYSIHPALAEARILESGTGLRPAWPDNIPEIRHRNGIWYLNGMYRHGFLLAPVMAEKLMQQLTEENLI</sequence>
<dbReference type="AlphaFoldDB" id="Q7X3V3"/>
<evidence type="ECO:0000256" key="8">
    <source>
        <dbReference type="ARBA" id="ARBA00049547"/>
    </source>
</evidence>
<protein>
    <recommendedName>
        <fullName evidence="7">D-amino-acid oxidase</fullName>
        <ecNumber evidence="6">1.4.3.3</ecNumber>
    </recommendedName>
</protein>
<reference evidence="10" key="1">
    <citation type="journal article" date="2003" name="Phytopathology">
        <title>Genetic Analysis of a Pathogenic Erwinia sp. Isolated from Pear in Japan.</title>
        <authorList>
            <person name="Maxson-Stein K."/>
            <person name="McGhee G.C."/>
            <person name="Smith J.J."/>
            <person name="Jones A.L."/>
            <person name="Sundin G.W."/>
        </authorList>
    </citation>
    <scope>NUCLEOTIDE SEQUENCE</scope>
    <source>
        <strain evidence="10">Ejp 556</strain>
        <plasmid evidence="10">pEJ30</plasmid>
    </source>
</reference>
<dbReference type="SUPFAM" id="SSF54373">
    <property type="entry name" value="FAD-linked reductases, C-terminal domain"/>
    <property type="match status" value="1"/>
</dbReference>
<dbReference type="Pfam" id="PF01266">
    <property type="entry name" value="DAO"/>
    <property type="match status" value="1"/>
</dbReference>
<evidence type="ECO:0000256" key="6">
    <source>
        <dbReference type="ARBA" id="ARBA00039101"/>
    </source>
</evidence>
<keyword evidence="3" id="KW-0285">Flavoprotein</keyword>
<dbReference type="GO" id="GO:0071949">
    <property type="term" value="F:FAD binding"/>
    <property type="evidence" value="ECO:0007669"/>
    <property type="project" value="InterPro"/>
</dbReference>
<keyword evidence="5" id="KW-0560">Oxidoreductase</keyword>
<dbReference type="SUPFAM" id="SSF51971">
    <property type="entry name" value="Nucleotide-binding domain"/>
    <property type="match status" value="1"/>
</dbReference>
<dbReference type="InterPro" id="IPR023209">
    <property type="entry name" value="DAO"/>
</dbReference>
<comment type="similarity">
    <text evidence="2">Belongs to the DAMOX/DASOX family.</text>
</comment>
<dbReference type="EMBL" id="AY255829">
    <property type="protein sequence ID" value="AAP51303.1"/>
    <property type="molecule type" value="Genomic_DNA"/>
</dbReference>
<dbReference type="PANTHER" id="PTHR11530">
    <property type="entry name" value="D-AMINO ACID OXIDASE"/>
    <property type="match status" value="1"/>
</dbReference>
<comment type="catalytic activity">
    <reaction evidence="8">
        <text>a D-alpha-amino acid + O2 + H2O = a 2-oxocarboxylate + H2O2 + NH4(+)</text>
        <dbReference type="Rhea" id="RHEA:21816"/>
        <dbReference type="ChEBI" id="CHEBI:15377"/>
        <dbReference type="ChEBI" id="CHEBI:15379"/>
        <dbReference type="ChEBI" id="CHEBI:16240"/>
        <dbReference type="ChEBI" id="CHEBI:28938"/>
        <dbReference type="ChEBI" id="CHEBI:35179"/>
        <dbReference type="ChEBI" id="CHEBI:59871"/>
        <dbReference type="EC" id="1.4.3.3"/>
    </reaction>
    <physiologicalReaction direction="left-to-right" evidence="8">
        <dbReference type="Rhea" id="RHEA:21817"/>
    </physiologicalReaction>
</comment>
<evidence type="ECO:0000256" key="1">
    <source>
        <dbReference type="ARBA" id="ARBA00001974"/>
    </source>
</evidence>
<dbReference type="InterPro" id="IPR006076">
    <property type="entry name" value="FAD-dep_OxRdtase"/>
</dbReference>
<name>Q7X3V3_9GAMM</name>
<proteinExistence type="inferred from homology"/>
<comment type="cofactor">
    <cofactor evidence="1">
        <name>FAD</name>
        <dbReference type="ChEBI" id="CHEBI:57692"/>
    </cofactor>
</comment>
<evidence type="ECO:0000313" key="10">
    <source>
        <dbReference type="EMBL" id="AAP51303.1"/>
    </source>
</evidence>
<evidence type="ECO:0000256" key="7">
    <source>
        <dbReference type="ARBA" id="ARBA00039751"/>
    </source>
</evidence>
<feature type="domain" description="FAD dependent oxidoreductase" evidence="9">
    <location>
        <begin position="55"/>
        <end position="349"/>
    </location>
</feature>
<gene>
    <name evidence="10" type="primary">thiO</name>
</gene>
<organism evidence="10">
    <name type="scientific">Erwinia sp. Ejp 556</name>
    <dbReference type="NCBI Taxonomy" id="231374"/>
    <lineage>
        <taxon>Bacteria</taxon>
        <taxon>Pseudomonadati</taxon>
        <taxon>Pseudomonadota</taxon>
        <taxon>Gammaproteobacteria</taxon>
        <taxon>Enterobacterales</taxon>
        <taxon>Erwiniaceae</taxon>
        <taxon>Erwinia</taxon>
    </lineage>
</organism>